<reference evidence="6 7" key="1">
    <citation type="journal article" date="2021" name="Microorganisms">
        <title>Acidisoma silvae sp. nov. and Acidisomacellulosilytica sp. nov., Two Acidophilic Bacteria Isolated from Decaying Wood, Hydrolyzing Cellulose and Producing Poly-3-hydroxybutyrate.</title>
        <authorList>
            <person name="Mieszkin S."/>
            <person name="Pouder E."/>
            <person name="Uroz S."/>
            <person name="Simon-Colin C."/>
            <person name="Alain K."/>
        </authorList>
    </citation>
    <scope>NUCLEOTIDE SEQUENCE [LARGE SCALE GENOMIC DNA]</scope>
    <source>
        <strain evidence="6 7">HW T5.17</strain>
    </source>
</reference>
<keyword evidence="7" id="KW-1185">Reference proteome</keyword>
<dbReference type="PANTHER" id="PTHR43776">
    <property type="entry name" value="TRANSPORT ATP-BINDING PROTEIN"/>
    <property type="match status" value="1"/>
</dbReference>
<dbReference type="InterPro" id="IPR017871">
    <property type="entry name" value="ABC_transporter-like_CS"/>
</dbReference>
<organism evidence="6 7">
    <name type="scientific">Acidisoma cellulosilyticum</name>
    <dbReference type="NCBI Taxonomy" id="2802395"/>
    <lineage>
        <taxon>Bacteria</taxon>
        <taxon>Pseudomonadati</taxon>
        <taxon>Pseudomonadota</taxon>
        <taxon>Alphaproteobacteria</taxon>
        <taxon>Acetobacterales</taxon>
        <taxon>Acidocellaceae</taxon>
        <taxon>Acidisoma</taxon>
    </lineage>
</organism>
<dbReference type="Gene3D" id="3.40.50.300">
    <property type="entry name" value="P-loop containing nucleotide triphosphate hydrolases"/>
    <property type="match status" value="2"/>
</dbReference>
<sequence length="598" mass="64491">MATLASVPLLRLENLSITRPDGSFVLAGVDLTVPADGVLGILGESGAGKTTLAKAMAGWVSDPLRVTGGGIRFRGEDLLSRDVQKKVRPRIGFIGADPGNAFDPTLPVGVQIAEKLLAVAPDTAAAEAKKRVIALLDAVRIPSAARRFAEFPGQYSGGMLQRAVIVDALINEPDLLICDNIIQPLDVTVAAQIVRLLKELRVRTNAGIVFITTSVPSVAEIADEVAVLAAGRIVERGLPMAIARTPQHAVTQELVARTPRIWTGEPAPEPSSAEVTPILQVSDITKTYSVKDRARFFGKQHVQAVRGVSFDVYQGDNFGLVGESGCGKSTLSRLLSWVEEPDSGAILFEGKNIAEMTGRERFGMRRGFQLLLQDPYNCLPPHLPVGRTIGMALSIHGVGRKETAERVRAAMAEVGLSPDDLHRLPVGMSAGQRQRVNIARALVLEPKLLILDETLSALDPVEQGRLLNLFERLQAKHGLTYLFISHDLAMVRRVCTRIAVMYLGKMVEIADTGGVFYDPGHPYTKALLSAVPTLDERPYRTEDVLLDGEPPSPIDLPPGCSFTARCPEAMTTCRIKEPALWSRQPGRLAACHVTAPAP</sequence>
<comment type="subcellular location">
    <subcellularLocation>
        <location evidence="1">Cell inner membrane</location>
        <topology evidence="1">Peripheral membrane protein</topology>
    </subcellularLocation>
</comment>
<dbReference type="Pfam" id="PF08352">
    <property type="entry name" value="oligo_HPY"/>
    <property type="match status" value="1"/>
</dbReference>
<dbReference type="AlphaFoldDB" id="A0A963Z382"/>
<dbReference type="CDD" id="cd03257">
    <property type="entry name" value="ABC_NikE_OppD_transporters"/>
    <property type="match status" value="2"/>
</dbReference>
<feature type="domain" description="ABC transporter" evidence="5">
    <location>
        <begin position="279"/>
        <end position="528"/>
    </location>
</feature>
<keyword evidence="3" id="KW-0547">Nucleotide-binding</keyword>
<dbReference type="RefSeq" id="WP_227308674.1">
    <property type="nucleotide sequence ID" value="NZ_JAESVA010000005.1"/>
</dbReference>
<dbReference type="NCBIfam" id="NF008453">
    <property type="entry name" value="PRK11308.1"/>
    <property type="match status" value="2"/>
</dbReference>
<keyword evidence="4 6" id="KW-0067">ATP-binding</keyword>
<evidence type="ECO:0000256" key="2">
    <source>
        <dbReference type="ARBA" id="ARBA00022448"/>
    </source>
</evidence>
<dbReference type="GO" id="GO:0005524">
    <property type="term" value="F:ATP binding"/>
    <property type="evidence" value="ECO:0007669"/>
    <property type="project" value="UniProtKB-KW"/>
</dbReference>
<dbReference type="InterPro" id="IPR013563">
    <property type="entry name" value="Oligopep_ABC_C"/>
</dbReference>
<protein>
    <submittedName>
        <fullName evidence="6">ABC transporter ATP-binding protein</fullName>
    </submittedName>
</protein>
<name>A0A963Z382_9PROT</name>
<dbReference type="NCBIfam" id="TIGR01727">
    <property type="entry name" value="oligo_HPY"/>
    <property type="match status" value="1"/>
</dbReference>
<dbReference type="PROSITE" id="PS00211">
    <property type="entry name" value="ABC_TRANSPORTER_1"/>
    <property type="match status" value="2"/>
</dbReference>
<dbReference type="GO" id="GO:0005886">
    <property type="term" value="C:plasma membrane"/>
    <property type="evidence" value="ECO:0007669"/>
    <property type="project" value="UniProtKB-SubCell"/>
</dbReference>
<accession>A0A963Z382</accession>
<dbReference type="InterPro" id="IPR003439">
    <property type="entry name" value="ABC_transporter-like_ATP-bd"/>
</dbReference>
<dbReference type="SUPFAM" id="SSF52540">
    <property type="entry name" value="P-loop containing nucleoside triphosphate hydrolases"/>
    <property type="match status" value="2"/>
</dbReference>
<dbReference type="InterPro" id="IPR050319">
    <property type="entry name" value="ABC_transp_ATP-bind"/>
</dbReference>
<comment type="caution">
    <text evidence="6">The sequence shown here is derived from an EMBL/GenBank/DDBJ whole genome shotgun (WGS) entry which is preliminary data.</text>
</comment>
<evidence type="ECO:0000313" key="7">
    <source>
        <dbReference type="Proteomes" id="UP000721844"/>
    </source>
</evidence>
<evidence type="ECO:0000259" key="5">
    <source>
        <dbReference type="PROSITE" id="PS50893"/>
    </source>
</evidence>
<keyword evidence="2" id="KW-0813">Transport</keyword>
<dbReference type="Pfam" id="PF00005">
    <property type="entry name" value="ABC_tran"/>
    <property type="match status" value="2"/>
</dbReference>
<dbReference type="EMBL" id="JAESVA010000005">
    <property type="protein sequence ID" value="MCB8882022.1"/>
    <property type="molecule type" value="Genomic_DNA"/>
</dbReference>
<dbReference type="PROSITE" id="PS50893">
    <property type="entry name" value="ABC_TRANSPORTER_2"/>
    <property type="match status" value="2"/>
</dbReference>
<dbReference type="GO" id="GO:0015833">
    <property type="term" value="P:peptide transport"/>
    <property type="evidence" value="ECO:0007669"/>
    <property type="project" value="InterPro"/>
</dbReference>
<dbReference type="InterPro" id="IPR027417">
    <property type="entry name" value="P-loop_NTPase"/>
</dbReference>
<dbReference type="Proteomes" id="UP000721844">
    <property type="component" value="Unassembled WGS sequence"/>
</dbReference>
<dbReference type="GO" id="GO:0055085">
    <property type="term" value="P:transmembrane transport"/>
    <property type="evidence" value="ECO:0007669"/>
    <property type="project" value="UniProtKB-ARBA"/>
</dbReference>
<evidence type="ECO:0000313" key="6">
    <source>
        <dbReference type="EMBL" id="MCB8882022.1"/>
    </source>
</evidence>
<evidence type="ECO:0000256" key="1">
    <source>
        <dbReference type="ARBA" id="ARBA00004417"/>
    </source>
</evidence>
<dbReference type="SMART" id="SM00382">
    <property type="entry name" value="AAA"/>
    <property type="match status" value="2"/>
</dbReference>
<proteinExistence type="predicted"/>
<evidence type="ECO:0000256" key="3">
    <source>
        <dbReference type="ARBA" id="ARBA00022741"/>
    </source>
</evidence>
<feature type="domain" description="ABC transporter" evidence="5">
    <location>
        <begin position="10"/>
        <end position="255"/>
    </location>
</feature>
<dbReference type="InterPro" id="IPR003593">
    <property type="entry name" value="AAA+_ATPase"/>
</dbReference>
<evidence type="ECO:0000256" key="4">
    <source>
        <dbReference type="ARBA" id="ARBA00022840"/>
    </source>
</evidence>
<gene>
    <name evidence="6" type="ORF">ACELLULO517_17390</name>
</gene>
<dbReference type="GO" id="GO:0016887">
    <property type="term" value="F:ATP hydrolysis activity"/>
    <property type="evidence" value="ECO:0007669"/>
    <property type="project" value="InterPro"/>
</dbReference>